<comment type="caution">
    <text evidence="1">The sequence shown here is derived from an EMBL/GenBank/DDBJ whole genome shotgun (WGS) entry which is preliminary data.</text>
</comment>
<evidence type="ECO:0000313" key="1">
    <source>
        <dbReference type="EMBL" id="MCI52892.1"/>
    </source>
</evidence>
<accession>A0A392SWR5</accession>
<keyword evidence="2" id="KW-1185">Reference proteome</keyword>
<dbReference type="EMBL" id="LXQA010454510">
    <property type="protein sequence ID" value="MCI52892.1"/>
    <property type="molecule type" value="Genomic_DNA"/>
</dbReference>
<organism evidence="1 2">
    <name type="scientific">Trifolium medium</name>
    <dbReference type="NCBI Taxonomy" id="97028"/>
    <lineage>
        <taxon>Eukaryota</taxon>
        <taxon>Viridiplantae</taxon>
        <taxon>Streptophyta</taxon>
        <taxon>Embryophyta</taxon>
        <taxon>Tracheophyta</taxon>
        <taxon>Spermatophyta</taxon>
        <taxon>Magnoliopsida</taxon>
        <taxon>eudicotyledons</taxon>
        <taxon>Gunneridae</taxon>
        <taxon>Pentapetalae</taxon>
        <taxon>rosids</taxon>
        <taxon>fabids</taxon>
        <taxon>Fabales</taxon>
        <taxon>Fabaceae</taxon>
        <taxon>Papilionoideae</taxon>
        <taxon>50 kb inversion clade</taxon>
        <taxon>NPAAA clade</taxon>
        <taxon>Hologalegina</taxon>
        <taxon>IRL clade</taxon>
        <taxon>Trifolieae</taxon>
        <taxon>Trifolium</taxon>
    </lineage>
</organism>
<protein>
    <submittedName>
        <fullName evidence="1">Uncharacterized protein</fullName>
    </submittedName>
</protein>
<feature type="non-terminal residue" evidence="1">
    <location>
        <position position="77"/>
    </location>
</feature>
<evidence type="ECO:0000313" key="2">
    <source>
        <dbReference type="Proteomes" id="UP000265520"/>
    </source>
</evidence>
<dbReference type="AlphaFoldDB" id="A0A392SWR5"/>
<reference evidence="1 2" key="1">
    <citation type="journal article" date="2018" name="Front. Plant Sci.">
        <title>Red Clover (Trifolium pratense) and Zigzag Clover (T. medium) - A Picture of Genomic Similarities and Differences.</title>
        <authorList>
            <person name="Dluhosova J."/>
            <person name="Istvanek J."/>
            <person name="Nedelnik J."/>
            <person name="Repkova J."/>
        </authorList>
    </citation>
    <scope>NUCLEOTIDE SEQUENCE [LARGE SCALE GENOMIC DNA]</scope>
    <source>
        <strain evidence="2">cv. 10/8</strain>
        <tissue evidence="1">Leaf</tissue>
    </source>
</reference>
<proteinExistence type="predicted"/>
<dbReference type="Proteomes" id="UP000265520">
    <property type="component" value="Unassembled WGS sequence"/>
</dbReference>
<sequence length="77" mass="8443">MLLASGENVTEHDTLELITQGHLPEFLGSRLGEGGRVTMLSKLFFNKPRESKSTSQKEGGETFPFLAFLQQTGRGTS</sequence>
<name>A0A392SWR5_9FABA</name>